<evidence type="ECO:0000313" key="1">
    <source>
        <dbReference type="EMBL" id="CAD1474547.1"/>
    </source>
</evidence>
<dbReference type="AlphaFoldDB" id="A0A6V7H582"/>
<evidence type="ECO:0000313" key="2">
    <source>
        <dbReference type="Proteomes" id="UP000752696"/>
    </source>
</evidence>
<keyword evidence="2" id="KW-1185">Reference proteome</keyword>
<reference evidence="1" key="1">
    <citation type="submission" date="2020-07" db="EMBL/GenBank/DDBJ databases">
        <authorList>
            <person name="Nazaruddin N."/>
        </authorList>
    </citation>
    <scope>NUCLEOTIDE SEQUENCE</scope>
</reference>
<name>A0A6V7H582_9HYME</name>
<dbReference type="EMBL" id="CAJDYZ010007677">
    <property type="protein sequence ID" value="CAD1474547.1"/>
    <property type="molecule type" value="Genomic_DNA"/>
</dbReference>
<accession>A0A6V7H582</accession>
<dbReference type="Proteomes" id="UP000752696">
    <property type="component" value="Unassembled WGS sequence"/>
</dbReference>
<gene>
    <name evidence="1" type="ORF">MHI_LOCUS477885</name>
</gene>
<organism evidence="1 2">
    <name type="scientific">Heterotrigona itama</name>
    <dbReference type="NCBI Taxonomy" id="395501"/>
    <lineage>
        <taxon>Eukaryota</taxon>
        <taxon>Metazoa</taxon>
        <taxon>Ecdysozoa</taxon>
        <taxon>Arthropoda</taxon>
        <taxon>Hexapoda</taxon>
        <taxon>Insecta</taxon>
        <taxon>Pterygota</taxon>
        <taxon>Neoptera</taxon>
        <taxon>Endopterygota</taxon>
        <taxon>Hymenoptera</taxon>
        <taxon>Apocrita</taxon>
        <taxon>Aculeata</taxon>
        <taxon>Apoidea</taxon>
        <taxon>Anthophila</taxon>
        <taxon>Apidae</taxon>
        <taxon>Heterotrigona</taxon>
    </lineage>
</organism>
<comment type="caution">
    <text evidence="1">The sequence shown here is derived from an EMBL/GenBank/DDBJ whole genome shotgun (WGS) entry which is preliminary data.</text>
</comment>
<sequence>MKLFQTKVMISIDSTIKQLVPRKSHFALPIDIIQKTTKQNEISPEKKSHRNCYNFYQMVRSRDCYRNKIIDNLQVVQNLSPCGSNVRTEISECLQIRRAVQYLSKKALTECNRVGVSFMAGNETRGVAKSAAKRTALNRDGGRRARKSSASAKRFLWHTRVWSLVIVGANVLRQIVSCTCQRC</sequence>
<protein>
    <submittedName>
        <fullName evidence="1">Uncharacterized protein</fullName>
    </submittedName>
</protein>
<proteinExistence type="predicted"/>